<keyword evidence="1" id="KW-0812">Transmembrane</keyword>
<evidence type="ECO:0000313" key="4">
    <source>
        <dbReference type="Proteomes" id="UP000236173"/>
    </source>
</evidence>
<proteinExistence type="predicted"/>
<organism evidence="3 4">
    <name type="scientific">Candidatus Fervidibacter japonicus</name>
    <dbReference type="NCBI Taxonomy" id="2035412"/>
    <lineage>
        <taxon>Bacteria</taxon>
        <taxon>Candidatus Fervidibacterota</taxon>
        <taxon>Candidatus Fervidibacter</taxon>
    </lineage>
</organism>
<feature type="domain" description="Putative zinc-finger" evidence="2">
    <location>
        <begin position="8"/>
        <end position="42"/>
    </location>
</feature>
<evidence type="ECO:0000256" key="1">
    <source>
        <dbReference type="SAM" id="Phobius"/>
    </source>
</evidence>
<dbReference type="Proteomes" id="UP000236173">
    <property type="component" value="Unassembled WGS sequence"/>
</dbReference>
<evidence type="ECO:0000313" key="3">
    <source>
        <dbReference type="EMBL" id="GBC98136.1"/>
    </source>
</evidence>
<comment type="caution">
    <text evidence="3">The sequence shown here is derived from an EMBL/GenBank/DDBJ whole genome shotgun (WGS) entry which is preliminary data.</text>
</comment>
<dbReference type="Gene3D" id="1.10.10.1320">
    <property type="entry name" value="Anti-sigma factor, zinc-finger domain"/>
    <property type="match status" value="1"/>
</dbReference>
<sequence>MDQLEKGCAQWRESLSALVDGELPFSEQRAVWEHLRGCASCRAYYRQLSALQRRLHRTDPVTLWLRTLRANRWWRRALVASVMLTALLSAGATAFFVHRWWYAPAMTPIAAAGLFNHHAAVPPEWQANPSCAVGIACLGERTATAQPQFIALPRWGRLERAGVCECLGVPIALYQLTVQRSPVLLLQFNTDQLPLQAPAAERLVINGQPLTCTVVADTHVLMWQRGKQGFALVAPFGKVNLFQVFHHIAPP</sequence>
<protein>
    <recommendedName>
        <fullName evidence="2">Putative zinc-finger domain-containing protein</fullName>
    </recommendedName>
</protein>
<feature type="transmembrane region" description="Helical" evidence="1">
    <location>
        <begin position="77"/>
        <end position="101"/>
    </location>
</feature>
<name>A0A2H5XAB4_9BACT</name>
<evidence type="ECO:0000259" key="2">
    <source>
        <dbReference type="Pfam" id="PF13490"/>
    </source>
</evidence>
<dbReference type="InterPro" id="IPR027383">
    <property type="entry name" value="Znf_put"/>
</dbReference>
<gene>
    <name evidence="3" type="ORF">HRbin17_00633</name>
</gene>
<dbReference type="AlphaFoldDB" id="A0A2H5XAB4"/>
<dbReference type="Pfam" id="PF13490">
    <property type="entry name" value="zf-HC2"/>
    <property type="match status" value="1"/>
</dbReference>
<keyword evidence="1" id="KW-0472">Membrane</keyword>
<keyword evidence="1" id="KW-1133">Transmembrane helix</keyword>
<dbReference type="EMBL" id="BEHT01000006">
    <property type="protein sequence ID" value="GBC98136.1"/>
    <property type="molecule type" value="Genomic_DNA"/>
</dbReference>
<reference evidence="4" key="1">
    <citation type="submission" date="2017-09" db="EMBL/GenBank/DDBJ databases">
        <title>Metaegenomics of thermophilic ammonia-oxidizing enrichment culture.</title>
        <authorList>
            <person name="Kato S."/>
            <person name="Suzuki K."/>
        </authorList>
    </citation>
    <scope>NUCLEOTIDE SEQUENCE [LARGE SCALE GENOMIC DNA]</scope>
</reference>
<accession>A0A2H5XAB4</accession>
<dbReference type="InterPro" id="IPR041916">
    <property type="entry name" value="Anti_sigma_zinc_sf"/>
</dbReference>